<dbReference type="Gene3D" id="2.60.40.1910">
    <property type="match status" value="1"/>
</dbReference>
<dbReference type="InterPro" id="IPR014782">
    <property type="entry name" value="Peptidase_M1_dom"/>
</dbReference>
<dbReference type="Gene3D" id="1.25.50.20">
    <property type="match status" value="1"/>
</dbReference>
<dbReference type="Gene3D" id="2.60.40.1730">
    <property type="entry name" value="tricorn interacting facor f3 domain"/>
    <property type="match status" value="1"/>
</dbReference>
<keyword evidence="4" id="KW-0645">Protease</keyword>
<dbReference type="Pfam" id="PF17900">
    <property type="entry name" value="Peptidase_M1_N"/>
    <property type="match status" value="1"/>
</dbReference>
<evidence type="ECO:0000256" key="2">
    <source>
        <dbReference type="ARBA" id="ARBA00010136"/>
    </source>
</evidence>
<dbReference type="GO" id="GO:0043171">
    <property type="term" value="P:peptide catabolic process"/>
    <property type="evidence" value="ECO:0007669"/>
    <property type="project" value="TreeGrafter"/>
</dbReference>
<evidence type="ECO:0000256" key="3">
    <source>
        <dbReference type="ARBA" id="ARBA00022438"/>
    </source>
</evidence>
<comment type="cofactor">
    <cofactor evidence="1">
        <name>Zn(2+)</name>
        <dbReference type="ChEBI" id="CHEBI:29105"/>
    </cofactor>
</comment>
<keyword evidence="3" id="KW-0031">Aminopeptidase</keyword>
<dbReference type="InterPro" id="IPR024571">
    <property type="entry name" value="ERAP1-like_C_dom"/>
</dbReference>
<dbReference type="GO" id="GO:0008270">
    <property type="term" value="F:zinc ion binding"/>
    <property type="evidence" value="ECO:0007669"/>
    <property type="project" value="InterPro"/>
</dbReference>
<dbReference type="PRINTS" id="PR00756">
    <property type="entry name" value="ALADIPTASE"/>
</dbReference>
<dbReference type="InterPro" id="IPR001930">
    <property type="entry name" value="Peptidase_M1"/>
</dbReference>
<accession>A0A6J6GPD3</accession>
<keyword evidence="8" id="KW-0482">Metalloprotease</keyword>
<dbReference type="Pfam" id="PF11838">
    <property type="entry name" value="ERAP1_C"/>
    <property type="match status" value="1"/>
</dbReference>
<dbReference type="PANTHER" id="PTHR11533:SF174">
    <property type="entry name" value="PUROMYCIN-SENSITIVE AMINOPEPTIDASE-RELATED"/>
    <property type="match status" value="1"/>
</dbReference>
<keyword evidence="5" id="KW-0479">Metal-binding</keyword>
<dbReference type="FunFam" id="2.60.40.1730:FF:000002">
    <property type="entry name" value="Aminopeptidase"/>
    <property type="match status" value="1"/>
</dbReference>
<evidence type="ECO:0000313" key="13">
    <source>
        <dbReference type="EMBL" id="CAB4601663.1"/>
    </source>
</evidence>
<dbReference type="InterPro" id="IPR034016">
    <property type="entry name" value="M1_APN-typ"/>
</dbReference>
<evidence type="ECO:0000256" key="1">
    <source>
        <dbReference type="ARBA" id="ARBA00001947"/>
    </source>
</evidence>
<dbReference type="GO" id="GO:0016020">
    <property type="term" value="C:membrane"/>
    <property type="evidence" value="ECO:0007669"/>
    <property type="project" value="TreeGrafter"/>
</dbReference>
<evidence type="ECO:0000256" key="9">
    <source>
        <dbReference type="SAM" id="MobiDB-lite"/>
    </source>
</evidence>
<gene>
    <name evidence="13" type="ORF">UFOPK1827_00645</name>
</gene>
<dbReference type="Pfam" id="PF01433">
    <property type="entry name" value="Peptidase_M1"/>
    <property type="match status" value="1"/>
</dbReference>
<comment type="similarity">
    <text evidence="2">Belongs to the peptidase M1 family.</text>
</comment>
<dbReference type="InterPro" id="IPR045357">
    <property type="entry name" value="Aminopeptidase_N-like_N"/>
</dbReference>
<dbReference type="AlphaFoldDB" id="A0A6J6GPD3"/>
<dbReference type="GO" id="GO:0070006">
    <property type="term" value="F:metalloaminopeptidase activity"/>
    <property type="evidence" value="ECO:0007669"/>
    <property type="project" value="TreeGrafter"/>
</dbReference>
<evidence type="ECO:0000259" key="11">
    <source>
        <dbReference type="Pfam" id="PF11838"/>
    </source>
</evidence>
<evidence type="ECO:0000259" key="10">
    <source>
        <dbReference type="Pfam" id="PF01433"/>
    </source>
</evidence>
<dbReference type="GO" id="GO:0006508">
    <property type="term" value="P:proteolysis"/>
    <property type="evidence" value="ECO:0007669"/>
    <property type="project" value="UniProtKB-KW"/>
</dbReference>
<dbReference type="GO" id="GO:0005737">
    <property type="term" value="C:cytoplasm"/>
    <property type="evidence" value="ECO:0007669"/>
    <property type="project" value="TreeGrafter"/>
</dbReference>
<dbReference type="GO" id="GO:0042277">
    <property type="term" value="F:peptide binding"/>
    <property type="evidence" value="ECO:0007669"/>
    <property type="project" value="TreeGrafter"/>
</dbReference>
<dbReference type="PANTHER" id="PTHR11533">
    <property type="entry name" value="PROTEASE M1 ZINC METALLOPROTEASE"/>
    <property type="match status" value="1"/>
</dbReference>
<feature type="compositionally biased region" description="Basic and acidic residues" evidence="9">
    <location>
        <begin position="1"/>
        <end position="20"/>
    </location>
</feature>
<evidence type="ECO:0000259" key="12">
    <source>
        <dbReference type="Pfam" id="PF17900"/>
    </source>
</evidence>
<evidence type="ECO:0000256" key="7">
    <source>
        <dbReference type="ARBA" id="ARBA00022833"/>
    </source>
</evidence>
<dbReference type="SUPFAM" id="SSF63737">
    <property type="entry name" value="Leukotriene A4 hydrolase N-terminal domain"/>
    <property type="match status" value="1"/>
</dbReference>
<keyword evidence="7" id="KW-0862">Zinc</keyword>
<dbReference type="InterPro" id="IPR042097">
    <property type="entry name" value="Aminopeptidase_N-like_N_sf"/>
</dbReference>
<organism evidence="13">
    <name type="scientific">freshwater metagenome</name>
    <dbReference type="NCBI Taxonomy" id="449393"/>
    <lineage>
        <taxon>unclassified sequences</taxon>
        <taxon>metagenomes</taxon>
        <taxon>ecological metagenomes</taxon>
    </lineage>
</organism>
<reference evidence="13" key="1">
    <citation type="submission" date="2020-05" db="EMBL/GenBank/DDBJ databases">
        <authorList>
            <person name="Chiriac C."/>
            <person name="Salcher M."/>
            <person name="Ghai R."/>
            <person name="Kavagutti S V."/>
        </authorList>
    </citation>
    <scope>NUCLEOTIDE SEQUENCE</scope>
</reference>
<dbReference type="GO" id="GO:0005615">
    <property type="term" value="C:extracellular space"/>
    <property type="evidence" value="ECO:0007669"/>
    <property type="project" value="TreeGrafter"/>
</dbReference>
<evidence type="ECO:0000256" key="6">
    <source>
        <dbReference type="ARBA" id="ARBA00022801"/>
    </source>
</evidence>
<name>A0A6J6GPD3_9ZZZZ</name>
<dbReference type="Gene3D" id="1.10.390.10">
    <property type="entry name" value="Neutral Protease Domain 2"/>
    <property type="match status" value="1"/>
</dbReference>
<dbReference type="EMBL" id="CAEZUO010000021">
    <property type="protein sequence ID" value="CAB4601663.1"/>
    <property type="molecule type" value="Genomic_DNA"/>
</dbReference>
<feature type="domain" description="Aminopeptidase N-like N-terminal" evidence="12">
    <location>
        <begin position="24"/>
        <end position="212"/>
    </location>
</feature>
<evidence type="ECO:0000256" key="5">
    <source>
        <dbReference type="ARBA" id="ARBA00022723"/>
    </source>
</evidence>
<feature type="domain" description="Peptidase M1 membrane alanine aminopeptidase" evidence="10">
    <location>
        <begin position="247"/>
        <end position="463"/>
    </location>
</feature>
<protein>
    <submittedName>
        <fullName evidence="13">Unannotated protein</fullName>
    </submittedName>
</protein>
<dbReference type="InterPro" id="IPR027268">
    <property type="entry name" value="Peptidase_M4/M1_CTD_sf"/>
</dbReference>
<evidence type="ECO:0000256" key="8">
    <source>
        <dbReference type="ARBA" id="ARBA00023049"/>
    </source>
</evidence>
<dbReference type="CDD" id="cd09601">
    <property type="entry name" value="M1_APN-Q_like"/>
    <property type="match status" value="1"/>
</dbReference>
<proteinExistence type="inferred from homology"/>
<sequence length="878" mass="96949">MTDTELLPRDGEPNPHRLDGPIRPVRYELTLEPDLEAATFAGEVLISVLVTAPTDTISCNALDLDILAAELTEGPLASGSPVAVTGVALDAETERVTFTLGQPLASGEAHLRIRFNGELNDKLRGFYRSTFTDTDGVEQVIATTQFEATDARRAFPCWDEPDHKASFAISLIVDEELFAVSNSSELSRVSAPDRVGKHLVRFAETIVMSTYLVAFVVGPLEATAPVDVDGTPMRVIYPKGKGHLTDFALEVGAFCLRHFTNYYGIPYPGDKLDLVAVPDFAFGAMENLGCVTFREILLLVDPATTTQAELLNVTDVINHELAHMWFGDLVTMKWWNGIWLNEAFATFMEMHATDAFRPQWDRWTTFGLSRTAAFDTDSLTNTRPIEYPVISPADAEGMFDILTYEKGAAVVRMLEQYLGEDQFRSGIRRYLAEHAFGTTETTDLWDAIESATGEPVRRIMDSWIFQGGFPVISVDIVNDGRTLRLSQHRFGYAGDLGDGESPIPAHDDAAQWIVPLIFSQRSATDGVVTFEKVLLDQPSVDIDLIEPATWIYVNTEGTGFYRARYAPDLRAALVTHAQTDLSAIERYGLVDDIWASVLADDLEAHDFLDVADAFCEETDLSVWQRIIAGLSALDRVVDGDGRAALRTRVRGIISPAYEKLGPEPRPDDSDRDRALRGVLFEALGVLGGNVDVQSRAHVILDIGALDPDPSLVAASVNIVAATGTGADFDEFVRRMKSAPTPQEELRYLGALADFPDPDLIARLVRMSLTDDVRSQNAPLLLRRALSNRDAGEIAWFFVSSEWEAITTRLPSNSIARFLEGIRGLSKPGTAAEVLAFFETHEVPQGDKILAQHLERLEVNVALRQRESERLTHRLLHGR</sequence>
<feature type="region of interest" description="Disordered" evidence="9">
    <location>
        <begin position="1"/>
        <end position="21"/>
    </location>
</feature>
<dbReference type="SUPFAM" id="SSF55486">
    <property type="entry name" value="Metalloproteases ('zincins'), catalytic domain"/>
    <property type="match status" value="1"/>
</dbReference>
<dbReference type="InterPro" id="IPR050344">
    <property type="entry name" value="Peptidase_M1_aminopeptidases"/>
</dbReference>
<feature type="domain" description="ERAP1-like C-terminal" evidence="11">
    <location>
        <begin position="550"/>
        <end position="857"/>
    </location>
</feature>
<dbReference type="FunFam" id="1.10.390.10:FF:000006">
    <property type="entry name" value="Puromycin-sensitive aminopeptidase"/>
    <property type="match status" value="1"/>
</dbReference>
<evidence type="ECO:0000256" key="4">
    <source>
        <dbReference type="ARBA" id="ARBA00022670"/>
    </source>
</evidence>
<keyword evidence="6" id="KW-0378">Hydrolase</keyword>